<dbReference type="PANTHER" id="PTHR22946:SF12">
    <property type="entry name" value="CONIDIAL PIGMENT BIOSYNTHESIS PROTEIN AYG1 (AFU_ORTHOLOGUE AFUA_2G17550)"/>
    <property type="match status" value="1"/>
</dbReference>
<dbReference type="EMBL" id="JAESVG020000003">
    <property type="protein sequence ID" value="KAG8628773.1"/>
    <property type="molecule type" value="Genomic_DNA"/>
</dbReference>
<sequence length="420" mass="47151">MASLNGDFYLQSRLNEKASHHESFRKLWEGKWRAPCAMGVYPFMFGHIGDFQPVVDRLIKEEQKEPYDFDAYAAAFAPKGEELVRRAEEAEAAGREEEAGELFLRASAVFRISRFPYPVATQQLQAWERNKYAAKKGLALLPHPVVEVEIPHTHALEHEGKIIPAFHHSPQHASTTSPVPLVLILTGLDGYRTELAVWSRGWAEAGVATLIMEIPGTGDCPADSTDPFGAERMFGSVLEWTRAQEGINNKKMVVWGFSTGGYQTIRLAHTHPDDFAGFVAHGGGCHFMFRPEWLDASQSAEYPFPLGSTLARKFGYGDDFETFKKEGMGKWSLLEDGTLEKRCGRLLLVNGYEDGIFPVDDYLLACEVGGPKELRLVRGKGHMGEPESFGVILKWIYGLLRIQRDPREQLKTLPFKAKYN</sequence>
<dbReference type="GO" id="GO:0016787">
    <property type="term" value="F:hydrolase activity"/>
    <property type="evidence" value="ECO:0007669"/>
    <property type="project" value="UniProtKB-KW"/>
</dbReference>
<accession>A0A8K0L5Z7</accession>
<dbReference type="PANTHER" id="PTHR22946">
    <property type="entry name" value="DIENELACTONE HYDROLASE DOMAIN-CONTAINING PROTEIN-RELATED"/>
    <property type="match status" value="1"/>
</dbReference>
<dbReference type="InterPro" id="IPR050261">
    <property type="entry name" value="FrsA_esterase"/>
</dbReference>
<protein>
    <recommendedName>
        <fullName evidence="4">Alpha/beta-hydrolase</fullName>
    </recommendedName>
</protein>
<dbReference type="Proteomes" id="UP000809789">
    <property type="component" value="Unassembled WGS sequence"/>
</dbReference>
<evidence type="ECO:0000313" key="3">
    <source>
        <dbReference type="Proteomes" id="UP000809789"/>
    </source>
</evidence>
<comment type="caution">
    <text evidence="2">The sequence shown here is derived from an EMBL/GenBank/DDBJ whole genome shotgun (WGS) entry which is preliminary data.</text>
</comment>
<dbReference type="OrthoDB" id="5409895at2759"/>
<evidence type="ECO:0000313" key="2">
    <source>
        <dbReference type="EMBL" id="KAG8628773.1"/>
    </source>
</evidence>
<evidence type="ECO:0008006" key="4">
    <source>
        <dbReference type="Google" id="ProtNLM"/>
    </source>
</evidence>
<dbReference type="InterPro" id="IPR029058">
    <property type="entry name" value="AB_hydrolase_fold"/>
</dbReference>
<dbReference type="InterPro" id="IPR010520">
    <property type="entry name" value="FrsA-like"/>
</dbReference>
<name>A0A8K0L5Z7_9PEZI</name>
<dbReference type="Pfam" id="PF06500">
    <property type="entry name" value="FrsA-like"/>
    <property type="match status" value="1"/>
</dbReference>
<dbReference type="SUPFAM" id="SSF53474">
    <property type="entry name" value="alpha/beta-Hydrolases"/>
    <property type="match status" value="1"/>
</dbReference>
<organism evidence="2 3">
    <name type="scientific">Elsinoe batatas</name>
    <dbReference type="NCBI Taxonomy" id="2601811"/>
    <lineage>
        <taxon>Eukaryota</taxon>
        <taxon>Fungi</taxon>
        <taxon>Dikarya</taxon>
        <taxon>Ascomycota</taxon>
        <taxon>Pezizomycotina</taxon>
        <taxon>Dothideomycetes</taxon>
        <taxon>Dothideomycetidae</taxon>
        <taxon>Myriangiales</taxon>
        <taxon>Elsinoaceae</taxon>
        <taxon>Elsinoe</taxon>
    </lineage>
</organism>
<keyword evidence="3" id="KW-1185">Reference proteome</keyword>
<evidence type="ECO:0000256" key="1">
    <source>
        <dbReference type="ARBA" id="ARBA00022801"/>
    </source>
</evidence>
<dbReference type="AlphaFoldDB" id="A0A8K0L5Z7"/>
<proteinExistence type="predicted"/>
<gene>
    <name evidence="2" type="ORF">KVT40_002638</name>
</gene>
<dbReference type="Gene3D" id="3.40.50.1820">
    <property type="entry name" value="alpha/beta hydrolase"/>
    <property type="match status" value="1"/>
</dbReference>
<keyword evidence="1" id="KW-0378">Hydrolase</keyword>
<reference evidence="2" key="1">
    <citation type="submission" date="2021-07" db="EMBL/GenBank/DDBJ databases">
        <title>Elsinoe batatas strain:CRI-CJ2 Genome sequencing and assembly.</title>
        <authorList>
            <person name="Huang L."/>
        </authorList>
    </citation>
    <scope>NUCLEOTIDE SEQUENCE</scope>
    <source>
        <strain evidence="2">CRI-CJ2</strain>
    </source>
</reference>